<feature type="signal peptide" evidence="1">
    <location>
        <begin position="1"/>
        <end position="19"/>
    </location>
</feature>
<dbReference type="Proteomes" id="UP000215137">
    <property type="component" value="Chromosome"/>
</dbReference>
<gene>
    <name evidence="2" type="ORF">CKF48_19740</name>
</gene>
<organism evidence="2 3">
    <name type="scientific">Cytobacillus kochii</name>
    <dbReference type="NCBI Taxonomy" id="859143"/>
    <lineage>
        <taxon>Bacteria</taxon>
        <taxon>Bacillati</taxon>
        <taxon>Bacillota</taxon>
        <taxon>Bacilli</taxon>
        <taxon>Bacillales</taxon>
        <taxon>Bacillaceae</taxon>
        <taxon>Cytobacillus</taxon>
    </lineage>
</organism>
<evidence type="ECO:0000313" key="3">
    <source>
        <dbReference type="Proteomes" id="UP000215137"/>
    </source>
</evidence>
<dbReference type="PANTHER" id="PTHR47197">
    <property type="entry name" value="PROTEIN NIRF"/>
    <property type="match status" value="1"/>
</dbReference>
<dbReference type="AlphaFoldDB" id="A0A248TM83"/>
<dbReference type="EMBL" id="CP022983">
    <property type="protein sequence ID" value="ASV69348.1"/>
    <property type="molecule type" value="Genomic_DNA"/>
</dbReference>
<dbReference type="InterPro" id="IPR011048">
    <property type="entry name" value="Haem_d1_sf"/>
</dbReference>
<dbReference type="InterPro" id="IPR051200">
    <property type="entry name" value="Host-pathogen_enzymatic-act"/>
</dbReference>
<reference evidence="2 3" key="1">
    <citation type="submission" date="2017-08" db="EMBL/GenBank/DDBJ databases">
        <title>Complete Genome Sequence of Bacillus kochii Oregon-R-modENCODE STRAIN BDGP4, isolated from Drosophila melanogaster gut.</title>
        <authorList>
            <person name="Wan K.H."/>
            <person name="Yu C."/>
            <person name="Park S."/>
            <person name="Hammonds A.S."/>
            <person name="Booth B.W."/>
            <person name="Celniker S.E."/>
        </authorList>
    </citation>
    <scope>NUCLEOTIDE SEQUENCE [LARGE SCALE GENOMIC DNA]</scope>
    <source>
        <strain evidence="2 3">BDGP4</strain>
    </source>
</reference>
<dbReference type="KEGG" id="bko:CKF48_19740"/>
<name>A0A248TM83_9BACI</name>
<sequence>MRYYKAFIFFLLISSFLTGCRQEEFTNIPAERDIAITVNIKEMSLSFIDIQAQKNIGSWKVNKAYTGGSVLSDGDTLLLYGEKLNTIDLYSLSKGELIHQWTIGEGVVDVEELRPDTIVALDERKNSVRFFNSNGEETSHIDIFDRPLEMKHDEARDELIIIGFDENLLTSIDLETMEIKENYEIHTHATGLFPLDNEIWVGGHGEGLDIEKYVHVYDRETGKALRKISVPSMPVDFTKADEAIFVVSHGTNLLYKLNEAGEVIGEMSVTANPFTIETFSDIVLVAGYDSSELQFIDSETIKLKGSVEVGEGPFQILLRENEDS</sequence>
<protein>
    <recommendedName>
        <fullName evidence="4">WD40 repeat domain-containing protein</fullName>
    </recommendedName>
</protein>
<evidence type="ECO:0008006" key="4">
    <source>
        <dbReference type="Google" id="ProtNLM"/>
    </source>
</evidence>
<dbReference type="SUPFAM" id="SSF51004">
    <property type="entry name" value="C-terminal (heme d1) domain of cytochrome cd1-nitrite reductase"/>
    <property type="match status" value="1"/>
</dbReference>
<dbReference type="PANTHER" id="PTHR47197:SF3">
    <property type="entry name" value="DIHYDRO-HEME D1 DEHYDROGENASE"/>
    <property type="match status" value="1"/>
</dbReference>
<feature type="chain" id="PRO_5038988456" description="WD40 repeat domain-containing protein" evidence="1">
    <location>
        <begin position="20"/>
        <end position="324"/>
    </location>
</feature>
<dbReference type="RefSeq" id="WP_095372911.1">
    <property type="nucleotide sequence ID" value="NZ_CP022983.1"/>
</dbReference>
<accession>A0A248TM83</accession>
<proteinExistence type="predicted"/>
<keyword evidence="3" id="KW-1185">Reference proteome</keyword>
<dbReference type="PROSITE" id="PS51257">
    <property type="entry name" value="PROKAR_LIPOPROTEIN"/>
    <property type="match status" value="1"/>
</dbReference>
<evidence type="ECO:0000313" key="2">
    <source>
        <dbReference type="EMBL" id="ASV69348.1"/>
    </source>
</evidence>
<dbReference type="Gene3D" id="2.130.10.10">
    <property type="entry name" value="YVTN repeat-like/Quinoprotein amine dehydrogenase"/>
    <property type="match status" value="1"/>
</dbReference>
<evidence type="ECO:0000256" key="1">
    <source>
        <dbReference type="SAM" id="SignalP"/>
    </source>
</evidence>
<dbReference type="InterPro" id="IPR015943">
    <property type="entry name" value="WD40/YVTN_repeat-like_dom_sf"/>
</dbReference>
<dbReference type="OrthoDB" id="120019at2"/>
<keyword evidence="1" id="KW-0732">Signal</keyword>